<proteinExistence type="predicted"/>
<protein>
    <submittedName>
        <fullName evidence="1">Uncharacterized protein</fullName>
    </submittedName>
</protein>
<name>L7CS67_RHOBT</name>
<comment type="caution">
    <text evidence="1">The sequence shown here is derived from an EMBL/GenBank/DDBJ whole genome shotgun (WGS) entry which is preliminary data.</text>
</comment>
<sequence>MIPMRTLTSIVPLADSSIADNLVTCFATRCSTHTLKVPLFKIHS</sequence>
<evidence type="ECO:0000313" key="1">
    <source>
        <dbReference type="EMBL" id="ELP35911.1"/>
    </source>
</evidence>
<evidence type="ECO:0000313" key="2">
    <source>
        <dbReference type="Proteomes" id="UP000010959"/>
    </source>
</evidence>
<gene>
    <name evidence="1" type="ORF">RBSWK_00134</name>
</gene>
<dbReference type="Proteomes" id="UP000010959">
    <property type="component" value="Unassembled WGS sequence"/>
</dbReference>
<organism evidence="1 2">
    <name type="scientific">Rhodopirellula baltica SWK14</name>
    <dbReference type="NCBI Taxonomy" id="993516"/>
    <lineage>
        <taxon>Bacteria</taxon>
        <taxon>Pseudomonadati</taxon>
        <taxon>Planctomycetota</taxon>
        <taxon>Planctomycetia</taxon>
        <taxon>Pirellulales</taxon>
        <taxon>Pirellulaceae</taxon>
        <taxon>Rhodopirellula</taxon>
    </lineage>
</organism>
<accession>L7CS67</accession>
<dbReference type="AlphaFoldDB" id="L7CS67"/>
<reference evidence="1 2" key="1">
    <citation type="journal article" date="2013" name="Mar. Genomics">
        <title>Expression of sulfatases in Rhodopirellula baltica and the diversity of sulfatases in the genus Rhodopirellula.</title>
        <authorList>
            <person name="Wegner C.E."/>
            <person name="Richter-Heitmann T."/>
            <person name="Klindworth A."/>
            <person name="Klockow C."/>
            <person name="Richter M."/>
            <person name="Achstetter T."/>
            <person name="Glockner F.O."/>
            <person name="Harder J."/>
        </authorList>
    </citation>
    <scope>NUCLEOTIDE SEQUENCE [LARGE SCALE GENOMIC DNA]</scope>
    <source>
        <strain evidence="1 2">SWK14</strain>
    </source>
</reference>
<dbReference type="EMBL" id="AMWG01000002">
    <property type="protein sequence ID" value="ELP35911.1"/>
    <property type="molecule type" value="Genomic_DNA"/>
</dbReference>